<gene>
    <name evidence="1" type="ORF">NOI20_02640</name>
</gene>
<dbReference type="AlphaFoldDB" id="A0AAJ1U7C8"/>
<dbReference type="GO" id="GO:0003677">
    <property type="term" value="F:DNA binding"/>
    <property type="evidence" value="ECO:0007669"/>
    <property type="project" value="InterPro"/>
</dbReference>
<dbReference type="InterPro" id="IPR008921">
    <property type="entry name" value="DNA_pol3_clamp-load_cplx_C"/>
</dbReference>
<reference evidence="1" key="1">
    <citation type="submission" date="2022-07" db="EMBL/GenBank/DDBJ databases">
        <authorList>
            <person name="Otstavnykh N."/>
            <person name="Isaeva M."/>
            <person name="Bystritskaya E."/>
        </authorList>
    </citation>
    <scope>NUCLEOTIDE SEQUENCE</scope>
    <source>
        <strain evidence="1">10Alg 79</strain>
    </source>
</reference>
<dbReference type="EMBL" id="JANFFA010000001">
    <property type="protein sequence ID" value="MDQ2093000.1"/>
    <property type="molecule type" value="Genomic_DNA"/>
</dbReference>
<reference evidence="1" key="2">
    <citation type="submission" date="2023-04" db="EMBL/GenBank/DDBJ databases">
        <title>'Rhodoalgimonas zhirmunskyi' gen. nov., isolated from a red alga.</title>
        <authorList>
            <person name="Nedashkovskaya O.I."/>
            <person name="Otstavnykh N.Y."/>
            <person name="Bystritskaya E.P."/>
            <person name="Balabanova L.A."/>
            <person name="Isaeva M.P."/>
        </authorList>
    </citation>
    <scope>NUCLEOTIDE SEQUENCE</scope>
    <source>
        <strain evidence="1">10Alg 79</strain>
    </source>
</reference>
<protein>
    <submittedName>
        <fullName evidence="1">Uncharacterized protein</fullName>
    </submittedName>
</protein>
<comment type="caution">
    <text evidence="1">The sequence shown here is derived from an EMBL/GenBank/DDBJ whole genome shotgun (WGS) entry which is preliminary data.</text>
</comment>
<dbReference type="GO" id="GO:0006260">
    <property type="term" value="P:DNA replication"/>
    <property type="evidence" value="ECO:0007669"/>
    <property type="project" value="InterPro"/>
</dbReference>
<evidence type="ECO:0000313" key="1">
    <source>
        <dbReference type="EMBL" id="MDQ2093000.1"/>
    </source>
</evidence>
<evidence type="ECO:0000313" key="2">
    <source>
        <dbReference type="Proteomes" id="UP001227162"/>
    </source>
</evidence>
<organism evidence="1 2">
    <name type="scientific">Rhodalgimonas zhirmunskyi</name>
    <dbReference type="NCBI Taxonomy" id="2964767"/>
    <lineage>
        <taxon>Bacteria</taxon>
        <taxon>Pseudomonadati</taxon>
        <taxon>Pseudomonadota</taxon>
        <taxon>Alphaproteobacteria</taxon>
        <taxon>Rhodobacterales</taxon>
        <taxon>Roseobacteraceae</taxon>
        <taxon>Rhodalgimonas</taxon>
    </lineage>
</organism>
<sequence>MTDTSKLTRFQTIAAQGIAAVDPGPRIAPFTSTQWVASSLLQKAIRRGDLYAARQAGRFLLEAKREYLLRRLNIIAAEDIGIADIKTVAITAACLASAKVRRDLGGDAVVTEYLIRRMVDARKSRAADDLLMSLERLPDLAEDRTRFGAMSDDRLRQIVLGCPSLDRKALALWYLVGTARCQSDHLPTRKGNPNLAFDTLAELGVAPTMVQIARANFTKTSAMLSPFVALLSLENGVVATGAQDDPTPVETRINGVPSYAFDMYTRPGRAALGRLLLRNAGMASWAGAFLPRTNRVQVAGELLFRVEGQCLRRHAVGPLSASLRDRWQWECSGLPREALEFGLAALKDAMPELNAIRAEVVREGVA</sequence>
<dbReference type="RefSeq" id="WP_317624606.1">
    <property type="nucleotide sequence ID" value="NZ_JANFFA010000001.1"/>
</dbReference>
<dbReference type="Gene3D" id="1.20.272.10">
    <property type="match status" value="1"/>
</dbReference>
<name>A0AAJ1U7C8_9RHOB</name>
<proteinExistence type="predicted"/>
<accession>A0AAJ1U7C8</accession>
<keyword evidence="2" id="KW-1185">Reference proteome</keyword>
<dbReference type="SUPFAM" id="SSF48019">
    <property type="entry name" value="post-AAA+ oligomerization domain-like"/>
    <property type="match status" value="1"/>
</dbReference>
<dbReference type="Proteomes" id="UP001227162">
    <property type="component" value="Unassembled WGS sequence"/>
</dbReference>